<comment type="similarity">
    <text evidence="1">Belongs to the actin family.</text>
</comment>
<gene>
    <name evidence="3" type="ORF">TKK_009567</name>
</gene>
<protein>
    <recommendedName>
        <fullName evidence="2">F-box domain-containing protein</fullName>
    </recommendedName>
</protein>
<dbReference type="SUPFAM" id="SSF81383">
    <property type="entry name" value="F-box domain"/>
    <property type="match status" value="1"/>
</dbReference>
<name>A0ABD2WTQ7_9HYME</name>
<evidence type="ECO:0000313" key="3">
    <source>
        <dbReference type="EMBL" id="KAL3396388.1"/>
    </source>
</evidence>
<proteinExistence type="inferred from homology"/>
<dbReference type="Proteomes" id="UP001627154">
    <property type="component" value="Unassembled WGS sequence"/>
</dbReference>
<reference evidence="3 4" key="1">
    <citation type="journal article" date="2024" name="bioRxiv">
        <title>A reference genome for Trichogramma kaykai: A tiny desert-dwelling parasitoid wasp with competing sex-ratio distorters.</title>
        <authorList>
            <person name="Culotta J."/>
            <person name="Lindsey A.R."/>
        </authorList>
    </citation>
    <scope>NUCLEOTIDE SEQUENCE [LARGE SCALE GENOMIC DNA]</scope>
    <source>
        <strain evidence="3 4">KSX58</strain>
    </source>
</reference>
<comment type="caution">
    <text evidence="3">The sequence shown here is derived from an EMBL/GenBank/DDBJ whole genome shotgun (WGS) entry which is preliminary data.</text>
</comment>
<dbReference type="InterPro" id="IPR004000">
    <property type="entry name" value="Actin"/>
</dbReference>
<dbReference type="Gene3D" id="3.90.640.10">
    <property type="entry name" value="Actin, Chain A, domain 4"/>
    <property type="match status" value="1"/>
</dbReference>
<dbReference type="SMART" id="SM00268">
    <property type="entry name" value="ACTIN"/>
    <property type="match status" value="1"/>
</dbReference>
<dbReference type="SMART" id="SM00256">
    <property type="entry name" value="FBOX"/>
    <property type="match status" value="1"/>
</dbReference>
<dbReference type="SUPFAM" id="SSF53067">
    <property type="entry name" value="Actin-like ATPase domain"/>
    <property type="match status" value="2"/>
</dbReference>
<sequence>MDPAIFPEEIWIKILLGCDVPDIIAFGSTCKYLRKTSDTDYLWKLKWLQLTSKVNFQFPDVKSLQVINVSFKAMCYRLHMMMALNESTENMFPKCCYCSGYTCQKYCTERSSTKVVIEIGNKYTWVITPNFGLRRHCSMLGFPKYNKQMTHVEQVPSQLPPQSAPSSSCRRKLEGKFVSKKSLVKLLKLSEPESTKLPPRSGPFCVFCNSVQLYREKRRLELHPNDASCCPHLNANHQKLINGYCTDTKEILGIPNIDLLNPAQALLMDGSFSVLKDFVDHLFRQMGLTETLRKPNTVLMLCEPLGMSISIRKQLLHYLFQEVKIAKVCLVPKPLSACAMIGIDTCIVIDSGALSTSVAVIINNRVVPSCWKIIPVGGWHVAYYLKQAMNWQPKECQEIPISYLDSPTVKERCKLLLDMQDGEFHNRYDKFSKAGQSKPDKVDIDIRVDTYANCKRDWRVTLGSELYTAPELMYVSMNLPEAVKEVTKGLPEIVKKECLSHILLTGGNTDLPGFELRLRQDLKKVFPEYAPLLEVKGCLGTHCWNVVMGSLYVPLSLHPDKIAPEYSEGCSFTLSREKYILFGCESLDEEIYD</sequence>
<dbReference type="PANTHER" id="PTHR11937">
    <property type="entry name" value="ACTIN"/>
    <property type="match status" value="1"/>
</dbReference>
<dbReference type="Gene3D" id="3.30.420.40">
    <property type="match status" value="2"/>
</dbReference>
<dbReference type="Pfam" id="PF00646">
    <property type="entry name" value="F-box"/>
    <property type="match status" value="1"/>
</dbReference>
<organism evidence="3 4">
    <name type="scientific">Trichogramma kaykai</name>
    <dbReference type="NCBI Taxonomy" id="54128"/>
    <lineage>
        <taxon>Eukaryota</taxon>
        <taxon>Metazoa</taxon>
        <taxon>Ecdysozoa</taxon>
        <taxon>Arthropoda</taxon>
        <taxon>Hexapoda</taxon>
        <taxon>Insecta</taxon>
        <taxon>Pterygota</taxon>
        <taxon>Neoptera</taxon>
        <taxon>Endopterygota</taxon>
        <taxon>Hymenoptera</taxon>
        <taxon>Apocrita</taxon>
        <taxon>Proctotrupomorpha</taxon>
        <taxon>Chalcidoidea</taxon>
        <taxon>Trichogrammatidae</taxon>
        <taxon>Trichogramma</taxon>
    </lineage>
</organism>
<dbReference type="AlphaFoldDB" id="A0ABD2WTQ7"/>
<dbReference type="EMBL" id="JBJJXI010000071">
    <property type="protein sequence ID" value="KAL3396388.1"/>
    <property type="molecule type" value="Genomic_DNA"/>
</dbReference>
<dbReference type="Pfam" id="PF00022">
    <property type="entry name" value="Actin"/>
    <property type="match status" value="1"/>
</dbReference>
<evidence type="ECO:0000259" key="2">
    <source>
        <dbReference type="SMART" id="SM00256"/>
    </source>
</evidence>
<evidence type="ECO:0000313" key="4">
    <source>
        <dbReference type="Proteomes" id="UP001627154"/>
    </source>
</evidence>
<dbReference type="InterPro" id="IPR036047">
    <property type="entry name" value="F-box-like_dom_sf"/>
</dbReference>
<dbReference type="InterPro" id="IPR043129">
    <property type="entry name" value="ATPase_NBD"/>
</dbReference>
<dbReference type="InterPro" id="IPR001810">
    <property type="entry name" value="F-box_dom"/>
</dbReference>
<evidence type="ECO:0000256" key="1">
    <source>
        <dbReference type="RuleBase" id="RU000487"/>
    </source>
</evidence>
<accession>A0ABD2WTQ7</accession>
<feature type="domain" description="F-box" evidence="2">
    <location>
        <begin position="6"/>
        <end position="46"/>
    </location>
</feature>
<keyword evidence="4" id="KW-1185">Reference proteome</keyword>